<reference evidence="4 5" key="1">
    <citation type="journal article" date="2019" name="PLoS Biol.">
        <title>Sex chromosomes control vertical transmission of feminizing Wolbachia symbionts in an isopod.</title>
        <authorList>
            <person name="Becking T."/>
            <person name="Chebbi M.A."/>
            <person name="Giraud I."/>
            <person name="Moumen B."/>
            <person name="Laverre T."/>
            <person name="Caubet Y."/>
            <person name="Peccoud J."/>
            <person name="Gilbert C."/>
            <person name="Cordaux R."/>
        </authorList>
    </citation>
    <scope>NUCLEOTIDE SEQUENCE [LARGE SCALE GENOMIC DNA]</scope>
    <source>
        <strain evidence="4">ANa2</strain>
        <tissue evidence="4">Whole body excluding digestive tract and cuticle</tissue>
    </source>
</reference>
<dbReference type="GO" id="GO:0008270">
    <property type="term" value="F:zinc ion binding"/>
    <property type="evidence" value="ECO:0007669"/>
    <property type="project" value="UniProtKB-KW"/>
</dbReference>
<name>A0A5N5TGI2_9CRUS</name>
<organism evidence="4 5">
    <name type="scientific">Armadillidium nasatum</name>
    <dbReference type="NCBI Taxonomy" id="96803"/>
    <lineage>
        <taxon>Eukaryota</taxon>
        <taxon>Metazoa</taxon>
        <taxon>Ecdysozoa</taxon>
        <taxon>Arthropoda</taxon>
        <taxon>Crustacea</taxon>
        <taxon>Multicrustacea</taxon>
        <taxon>Malacostraca</taxon>
        <taxon>Eumalacostraca</taxon>
        <taxon>Peracarida</taxon>
        <taxon>Isopoda</taxon>
        <taxon>Oniscidea</taxon>
        <taxon>Crinocheta</taxon>
        <taxon>Armadillidiidae</taxon>
        <taxon>Armadillidium</taxon>
    </lineage>
</organism>
<feature type="compositionally biased region" description="Polar residues" evidence="2">
    <location>
        <begin position="63"/>
        <end position="72"/>
    </location>
</feature>
<feature type="compositionally biased region" description="Basic and acidic residues" evidence="2">
    <location>
        <begin position="180"/>
        <end position="221"/>
    </location>
</feature>
<feature type="compositionally biased region" description="Basic and acidic residues" evidence="2">
    <location>
        <begin position="230"/>
        <end position="249"/>
    </location>
</feature>
<feature type="compositionally biased region" description="Low complexity" evidence="2">
    <location>
        <begin position="83"/>
        <end position="99"/>
    </location>
</feature>
<feature type="domain" description="C3H1-type" evidence="3">
    <location>
        <begin position="8"/>
        <end position="35"/>
    </location>
</feature>
<evidence type="ECO:0000259" key="3">
    <source>
        <dbReference type="PROSITE" id="PS50103"/>
    </source>
</evidence>
<comment type="caution">
    <text evidence="4">The sequence shown here is derived from an EMBL/GenBank/DDBJ whole genome shotgun (WGS) entry which is preliminary data.</text>
</comment>
<feature type="zinc finger region" description="C3H1-type" evidence="1">
    <location>
        <begin position="8"/>
        <end position="35"/>
    </location>
</feature>
<feature type="region of interest" description="Disordered" evidence="2">
    <location>
        <begin position="57"/>
        <end position="101"/>
    </location>
</feature>
<dbReference type="InterPro" id="IPR000571">
    <property type="entry name" value="Znf_CCCH"/>
</dbReference>
<dbReference type="PROSITE" id="PS50103">
    <property type="entry name" value="ZF_C3H1"/>
    <property type="match status" value="1"/>
</dbReference>
<keyword evidence="1" id="KW-0863">Zinc-finger</keyword>
<keyword evidence="1" id="KW-0479">Metal-binding</keyword>
<gene>
    <name evidence="4" type="ORF">Anas_05938</name>
</gene>
<proteinExistence type="predicted"/>
<evidence type="ECO:0000313" key="4">
    <source>
        <dbReference type="EMBL" id="KAB7505289.1"/>
    </source>
</evidence>
<feature type="compositionally biased region" description="Basic residues" evidence="2">
    <location>
        <begin position="145"/>
        <end position="159"/>
    </location>
</feature>
<dbReference type="Proteomes" id="UP000326759">
    <property type="component" value="Unassembled WGS sequence"/>
</dbReference>
<dbReference type="EMBL" id="SEYY01001463">
    <property type="protein sequence ID" value="KAB7505289.1"/>
    <property type="molecule type" value="Genomic_DNA"/>
</dbReference>
<keyword evidence="1" id="KW-0862">Zinc</keyword>
<dbReference type="OrthoDB" id="10431643at2759"/>
<accession>A0A5N5TGI2</accession>
<evidence type="ECO:0000256" key="1">
    <source>
        <dbReference type="PROSITE-ProRule" id="PRU00723"/>
    </source>
</evidence>
<dbReference type="AlphaFoldDB" id="A0A5N5TGI2"/>
<evidence type="ECO:0000313" key="5">
    <source>
        <dbReference type="Proteomes" id="UP000326759"/>
    </source>
</evidence>
<keyword evidence="5" id="KW-1185">Reference proteome</keyword>
<evidence type="ECO:0000256" key="2">
    <source>
        <dbReference type="SAM" id="MobiDB-lite"/>
    </source>
</evidence>
<protein>
    <recommendedName>
        <fullName evidence="3">C3H1-type domain-containing protein</fullName>
    </recommendedName>
</protein>
<sequence>MDFRRVMGMVPATCTYWKNASCFKGDRCTFFHGFICRDDGVCSDQTCDKSHFKQKDPAITKASGVSGQSYQRQPPPFLKNSVSTPPIITSTTTTTTTIRRPTENQGQPILIPHQVQLQAQQSQQTRAPAFKPSIQHYKRSDRSRSRSRSYSPRRRRHSSSRSPSPRGDRDRSRSYRHKKSERDSYYDSKDSSRRSKFKPIGEPDNYRSIDETSSKDRDSSYHRSSSSKSYDSKSYSKDSSRRRSHSREK</sequence>
<feature type="region of interest" description="Disordered" evidence="2">
    <location>
        <begin position="116"/>
        <end position="249"/>
    </location>
</feature>